<dbReference type="GO" id="GO:0022627">
    <property type="term" value="C:cytosolic small ribosomal subunit"/>
    <property type="evidence" value="ECO:0007669"/>
    <property type="project" value="TreeGrafter"/>
</dbReference>
<keyword evidence="4 6" id="KW-0694">RNA-binding</keyword>
<comment type="subunit">
    <text evidence="3 4">Part of the 30S ribosomal subunit. Forms a bridge to the 50S subunit in the 70S ribosome, contacting the 23S rRNA.</text>
</comment>
<gene>
    <name evidence="4 7" type="primary">rpsO</name>
    <name evidence="7" type="ORF">FYJ51_00520</name>
</gene>
<organism evidence="7 8">
    <name type="scientific">Stecheria intestinalis</name>
    <dbReference type="NCBI Taxonomy" id="2606630"/>
    <lineage>
        <taxon>Bacteria</taxon>
        <taxon>Bacillati</taxon>
        <taxon>Bacillota</taxon>
        <taxon>Erysipelotrichia</taxon>
        <taxon>Erysipelotrichales</taxon>
        <taxon>Erysipelotrichaceae</taxon>
        <taxon>Stecheria</taxon>
    </lineage>
</organism>
<dbReference type="Gene3D" id="1.10.287.10">
    <property type="entry name" value="S15/NS1, RNA-binding"/>
    <property type="match status" value="1"/>
</dbReference>
<dbReference type="PROSITE" id="PS00362">
    <property type="entry name" value="RIBOSOMAL_S15"/>
    <property type="match status" value="1"/>
</dbReference>
<keyword evidence="2 4" id="KW-0687">Ribonucleoprotein</keyword>
<dbReference type="AlphaFoldDB" id="A0A7X2TES1"/>
<dbReference type="FunFam" id="1.10.287.10:FF:000002">
    <property type="entry name" value="30S ribosomal protein S15"/>
    <property type="match status" value="1"/>
</dbReference>
<evidence type="ECO:0000256" key="5">
    <source>
        <dbReference type="RuleBase" id="RU003919"/>
    </source>
</evidence>
<dbReference type="SUPFAM" id="SSF47060">
    <property type="entry name" value="S15/NS1 RNA-binding domain"/>
    <property type="match status" value="1"/>
</dbReference>
<dbReference type="RefSeq" id="WP_105303662.1">
    <property type="nucleotide sequence ID" value="NZ_JAQXPC010000027.1"/>
</dbReference>
<sequence length="88" mass="10322">MLEKEKKAEIIREYGRKEGDTGSVEVQVAMLTEQINRLTVHMQNNHKDYSSNRGLATMVGRRKNLLEYLKRTDVNRYRDLVSKLGLRK</sequence>
<proteinExistence type="inferred from homology"/>
<dbReference type="InterPro" id="IPR009068">
    <property type="entry name" value="uS15_NS1_RNA-bd_sf"/>
</dbReference>
<name>A0A7X2TES1_9FIRM</name>
<comment type="caution">
    <text evidence="7">The sequence shown here is derived from an EMBL/GenBank/DDBJ whole genome shotgun (WGS) entry which is preliminary data.</text>
</comment>
<dbReference type="GO" id="GO:0003735">
    <property type="term" value="F:structural constituent of ribosome"/>
    <property type="evidence" value="ECO:0007669"/>
    <property type="project" value="InterPro"/>
</dbReference>
<evidence type="ECO:0000256" key="4">
    <source>
        <dbReference type="HAMAP-Rule" id="MF_01343"/>
    </source>
</evidence>
<dbReference type="Pfam" id="PF00312">
    <property type="entry name" value="Ribosomal_S15"/>
    <property type="match status" value="1"/>
</dbReference>
<evidence type="ECO:0000256" key="6">
    <source>
        <dbReference type="RuleBase" id="RU004524"/>
    </source>
</evidence>
<keyword evidence="4 6" id="KW-0699">rRNA-binding</keyword>
<dbReference type="Proteomes" id="UP000461880">
    <property type="component" value="Unassembled WGS sequence"/>
</dbReference>
<keyword evidence="8" id="KW-1185">Reference proteome</keyword>
<dbReference type="EMBL" id="VUMN01000001">
    <property type="protein sequence ID" value="MSS57395.1"/>
    <property type="molecule type" value="Genomic_DNA"/>
</dbReference>
<comment type="similarity">
    <text evidence="4 5">Belongs to the universal ribosomal protein uS15 family.</text>
</comment>
<evidence type="ECO:0000256" key="1">
    <source>
        <dbReference type="ARBA" id="ARBA00022980"/>
    </source>
</evidence>
<dbReference type="SMART" id="SM01387">
    <property type="entry name" value="Ribosomal_S15"/>
    <property type="match status" value="1"/>
</dbReference>
<accession>A0A7X2TES1</accession>
<dbReference type="CDD" id="cd00353">
    <property type="entry name" value="Ribosomal_S15p_S13e"/>
    <property type="match status" value="1"/>
</dbReference>
<comment type="function">
    <text evidence="4 6">One of the primary rRNA binding proteins, it binds directly to 16S rRNA where it helps nucleate assembly of the platform of the 30S subunit by binding and bridging several RNA helices of the 16S rRNA.</text>
</comment>
<dbReference type="NCBIfam" id="TIGR00952">
    <property type="entry name" value="S15_bact"/>
    <property type="match status" value="1"/>
</dbReference>
<dbReference type="GO" id="GO:0006412">
    <property type="term" value="P:translation"/>
    <property type="evidence" value="ECO:0007669"/>
    <property type="project" value="UniProtKB-UniRule"/>
</dbReference>
<dbReference type="Gene3D" id="6.10.250.3130">
    <property type="match status" value="1"/>
</dbReference>
<dbReference type="InterPro" id="IPR005290">
    <property type="entry name" value="Ribosomal_uS15_bac-type"/>
</dbReference>
<evidence type="ECO:0000256" key="2">
    <source>
        <dbReference type="ARBA" id="ARBA00023274"/>
    </source>
</evidence>
<evidence type="ECO:0000313" key="8">
    <source>
        <dbReference type="Proteomes" id="UP000461880"/>
    </source>
</evidence>
<evidence type="ECO:0000256" key="3">
    <source>
        <dbReference type="ARBA" id="ARBA00064542"/>
    </source>
</evidence>
<keyword evidence="1 4" id="KW-0689">Ribosomal protein</keyword>
<dbReference type="GO" id="GO:0019843">
    <property type="term" value="F:rRNA binding"/>
    <property type="evidence" value="ECO:0007669"/>
    <property type="project" value="UniProtKB-UniRule"/>
</dbReference>
<dbReference type="InterPro" id="IPR000589">
    <property type="entry name" value="Ribosomal_uS15"/>
</dbReference>
<dbReference type="PANTHER" id="PTHR23321">
    <property type="entry name" value="RIBOSOMAL PROTEIN S15, BACTERIAL AND ORGANELLAR"/>
    <property type="match status" value="1"/>
</dbReference>
<evidence type="ECO:0000313" key="7">
    <source>
        <dbReference type="EMBL" id="MSS57395.1"/>
    </source>
</evidence>
<protein>
    <recommendedName>
        <fullName evidence="4">Small ribosomal subunit protein uS15</fullName>
    </recommendedName>
</protein>
<dbReference type="PANTHER" id="PTHR23321:SF26">
    <property type="entry name" value="SMALL RIBOSOMAL SUBUNIT PROTEIN US15M"/>
    <property type="match status" value="1"/>
</dbReference>
<reference evidence="7 8" key="1">
    <citation type="submission" date="2019-08" db="EMBL/GenBank/DDBJ databases">
        <title>In-depth cultivation of the pig gut microbiome towards novel bacterial diversity and tailored functional studies.</title>
        <authorList>
            <person name="Wylensek D."/>
            <person name="Hitch T.C.A."/>
            <person name="Clavel T."/>
        </authorList>
    </citation>
    <scope>NUCLEOTIDE SEQUENCE [LARGE SCALE GENOMIC DNA]</scope>
    <source>
        <strain evidence="7 8">Oil+RF-744-GAM-WT-6</strain>
    </source>
</reference>
<dbReference type="HAMAP" id="MF_01343_B">
    <property type="entry name" value="Ribosomal_uS15_B"/>
    <property type="match status" value="1"/>
</dbReference>
<comment type="function">
    <text evidence="4">Forms an intersubunit bridge (bridge B4) with the 23S rRNA of the 50S subunit in the ribosome.</text>
</comment>